<proteinExistence type="predicted"/>
<dbReference type="AlphaFoldDB" id="A0A6J6RWG7"/>
<accession>A0A6J6RWG7</accession>
<protein>
    <submittedName>
        <fullName evidence="1">Unannotated protein</fullName>
    </submittedName>
</protein>
<dbReference type="EMBL" id="CAEZXR010000337">
    <property type="protein sequence ID" value="CAB4726699.1"/>
    <property type="molecule type" value="Genomic_DNA"/>
</dbReference>
<dbReference type="InterPro" id="IPR008792">
    <property type="entry name" value="PQQD"/>
</dbReference>
<evidence type="ECO:0000313" key="1">
    <source>
        <dbReference type="EMBL" id="CAB4726699.1"/>
    </source>
</evidence>
<organism evidence="1">
    <name type="scientific">freshwater metagenome</name>
    <dbReference type="NCBI Taxonomy" id="449393"/>
    <lineage>
        <taxon>unclassified sequences</taxon>
        <taxon>metagenomes</taxon>
        <taxon>ecological metagenomes</taxon>
    </lineage>
</organism>
<reference evidence="1" key="1">
    <citation type="submission" date="2020-05" db="EMBL/GenBank/DDBJ databases">
        <authorList>
            <person name="Chiriac C."/>
            <person name="Salcher M."/>
            <person name="Ghai R."/>
            <person name="Kavagutti S V."/>
        </authorList>
    </citation>
    <scope>NUCLEOTIDE SEQUENCE</scope>
</reference>
<sequence>MNTWKADDIPAASRQAAVAGEYGRYALLNLGDLAAPPLILRDTAGQLWELIDGRRTVSELVGVVADLFGVEAEDVEGRVVEFLGELEALGLVSAA</sequence>
<name>A0A6J6RWG7_9ZZZZ</name>
<dbReference type="Pfam" id="PF05402">
    <property type="entry name" value="PqqD"/>
    <property type="match status" value="1"/>
</dbReference>
<gene>
    <name evidence="1" type="ORF">UFOPK2579_02337</name>
</gene>
<dbReference type="Gene3D" id="1.10.10.1150">
    <property type="entry name" value="Coenzyme PQQ synthesis protein D (PqqD)"/>
    <property type="match status" value="1"/>
</dbReference>
<dbReference type="InterPro" id="IPR041881">
    <property type="entry name" value="PqqD_sf"/>
</dbReference>